<dbReference type="AlphaFoldDB" id="A0A835PYF7"/>
<dbReference type="EMBL" id="JADCNM010000012">
    <property type="protein sequence ID" value="KAG0459839.1"/>
    <property type="molecule type" value="Genomic_DNA"/>
</dbReference>
<evidence type="ECO:0000313" key="1">
    <source>
        <dbReference type="EMBL" id="KAG0459839.1"/>
    </source>
</evidence>
<protein>
    <submittedName>
        <fullName evidence="1">Uncharacterized protein</fullName>
    </submittedName>
</protein>
<reference evidence="1 2" key="1">
    <citation type="journal article" date="2020" name="Nat. Food">
        <title>A phased Vanilla planifolia genome enables genetic improvement of flavour and production.</title>
        <authorList>
            <person name="Hasing T."/>
            <person name="Tang H."/>
            <person name="Brym M."/>
            <person name="Khazi F."/>
            <person name="Huang T."/>
            <person name="Chambers A.H."/>
        </authorList>
    </citation>
    <scope>NUCLEOTIDE SEQUENCE [LARGE SCALE GENOMIC DNA]</scope>
    <source>
        <tissue evidence="1">Leaf</tissue>
    </source>
</reference>
<comment type="caution">
    <text evidence="1">The sequence shown here is derived from an EMBL/GenBank/DDBJ whole genome shotgun (WGS) entry which is preliminary data.</text>
</comment>
<accession>A0A835PYF7</accession>
<dbReference type="Proteomes" id="UP000639772">
    <property type="component" value="Chromosome 12"/>
</dbReference>
<gene>
    <name evidence="1" type="ORF">HPP92_022967</name>
</gene>
<evidence type="ECO:0000313" key="2">
    <source>
        <dbReference type="Proteomes" id="UP000639772"/>
    </source>
</evidence>
<sequence>MTEEQKEASNPNPRNAMQAFHFLRALARLRTAASSASLGRRCRAIRRAAYTLHGWGLRPPANLEPRGASPRCSAGEPRAMLAGRTVSGNRGRRMSSGDSFRAERPWISARCSRRRRTSSIGSVLRRLHMENSIEEDLEEMHTEQRVQISFI</sequence>
<name>A0A835PYF7_VANPL</name>
<proteinExistence type="predicted"/>
<organism evidence="1 2">
    <name type="scientific">Vanilla planifolia</name>
    <name type="common">Vanilla</name>
    <dbReference type="NCBI Taxonomy" id="51239"/>
    <lineage>
        <taxon>Eukaryota</taxon>
        <taxon>Viridiplantae</taxon>
        <taxon>Streptophyta</taxon>
        <taxon>Embryophyta</taxon>
        <taxon>Tracheophyta</taxon>
        <taxon>Spermatophyta</taxon>
        <taxon>Magnoliopsida</taxon>
        <taxon>Liliopsida</taxon>
        <taxon>Asparagales</taxon>
        <taxon>Orchidaceae</taxon>
        <taxon>Vanilloideae</taxon>
        <taxon>Vanilleae</taxon>
        <taxon>Vanilla</taxon>
    </lineage>
</organism>